<name>R6U2C4_9BACT</name>
<dbReference type="EMBL" id="CBFW010000357">
    <property type="protein sequence ID" value="CDC76254.1"/>
    <property type="molecule type" value="Genomic_DNA"/>
</dbReference>
<gene>
    <name evidence="1" type="ORF">BN580_00149</name>
</gene>
<dbReference type="Proteomes" id="UP000017938">
    <property type="component" value="Unassembled WGS sequence"/>
</dbReference>
<dbReference type="STRING" id="1263015.BN580_00149"/>
<proteinExistence type="predicted"/>
<organism evidence="1 2">
    <name type="scientific">Candidatus Colimorpha enterica</name>
    <dbReference type="NCBI Taxonomy" id="3083063"/>
    <lineage>
        <taxon>Bacteria</taxon>
        <taxon>Pseudomonadati</taxon>
        <taxon>Bacteroidota</taxon>
        <taxon>Bacteroidia</taxon>
        <taxon>Bacteroidales</taxon>
        <taxon>Candidatus Colimorpha</taxon>
    </lineage>
</organism>
<comment type="caution">
    <text evidence="1">The sequence shown here is derived from an EMBL/GenBank/DDBJ whole genome shotgun (WGS) entry which is preliminary data.</text>
</comment>
<protein>
    <submittedName>
        <fullName evidence="1">Uncharacterized protein</fullName>
    </submittedName>
</protein>
<dbReference type="AlphaFoldDB" id="R6U2C4"/>
<accession>R6U2C4</accession>
<evidence type="ECO:0000313" key="1">
    <source>
        <dbReference type="EMBL" id="CDC76254.1"/>
    </source>
</evidence>
<reference evidence="1" key="1">
    <citation type="submission" date="2012-11" db="EMBL/GenBank/DDBJ databases">
        <title>Dependencies among metagenomic species, viruses, plasmids and units of genetic variation.</title>
        <authorList>
            <person name="Nielsen H.B."/>
            <person name="Almeida M."/>
            <person name="Juncker A.S."/>
            <person name="Rasmussen S."/>
            <person name="Li J."/>
            <person name="Sunagawa S."/>
            <person name="Plichta D."/>
            <person name="Gautier L."/>
            <person name="Le Chatelier E."/>
            <person name="Peletier E."/>
            <person name="Bonde I."/>
            <person name="Nielsen T."/>
            <person name="Manichanh C."/>
            <person name="Arumugam M."/>
            <person name="Batto J."/>
            <person name="Santos M.B.Q.D."/>
            <person name="Blom N."/>
            <person name="Borruel N."/>
            <person name="Burgdorf K.S."/>
            <person name="Boumezbeur F."/>
            <person name="Casellas F."/>
            <person name="Dore J."/>
            <person name="Guarner F."/>
            <person name="Hansen T."/>
            <person name="Hildebrand F."/>
            <person name="Kaas R.S."/>
            <person name="Kennedy S."/>
            <person name="Kristiansen K."/>
            <person name="Kultima J.R."/>
            <person name="Leonard P."/>
            <person name="Levenez F."/>
            <person name="Lund O."/>
            <person name="Moumen B."/>
            <person name="Le Paslier D."/>
            <person name="Pons N."/>
            <person name="Pedersen O."/>
            <person name="Prifti E."/>
            <person name="Qin J."/>
            <person name="Raes J."/>
            <person name="Tap J."/>
            <person name="Tims S."/>
            <person name="Ussery D.W."/>
            <person name="Yamada T."/>
            <person name="MetaHit consortium"/>
            <person name="Renault P."/>
            <person name="Sicheritz-Ponten T."/>
            <person name="Bork P."/>
            <person name="Wang J."/>
            <person name="Brunak S."/>
            <person name="Ehrlich S.D."/>
        </authorList>
    </citation>
    <scope>NUCLEOTIDE SEQUENCE [LARGE SCALE GENOMIC DNA]</scope>
</reference>
<evidence type="ECO:0000313" key="2">
    <source>
        <dbReference type="Proteomes" id="UP000017938"/>
    </source>
</evidence>
<sequence length="61" mass="6869">MGLYTDFYSRSMFLMNCGKSVKGRDKKSKPTRHCGYRTNVVGDDFCIGMLFCINGSPLSFS</sequence>